<dbReference type="Pfam" id="PF14907">
    <property type="entry name" value="NTP_transf_5"/>
    <property type="match status" value="1"/>
</dbReference>
<sequence>MININQQALLELLKASLFDTEPSFPEGVDWDAVLQEAKDQTVVALAAPHVPSQESGKWQVPVAQNTAIFLNLLNEQTKLIQLCQAADIPLVILKGFAAAMYYPAPLRRSMGDVDFLVPPEYFEQARALMEENEYEFHSDHGTDRDYSYTKRGVVLELHHRYSDEKWDIDPLILKSFPAIGTRELFHHQFPVLPEMVNGLILLDHVRHHLQGGLGIRQIIDWMMFVHAHLSDENWKSSFSELARQAGLETLAVTMTSMCKQYFGLPDLITWCDSADEATTRELLEAVLNYGNFGSKLTEEIQPSEYITISARRMGLFRFLQTRGEENWKNSQNHPFLRHFAWMYQIYRYITRGTAALFRGENIAKGMSSGTEKYDLLERLGLNR</sequence>
<evidence type="ECO:0000313" key="1">
    <source>
        <dbReference type="EMBL" id="MBK6087579.1"/>
    </source>
</evidence>
<protein>
    <submittedName>
        <fullName evidence="1">Nucleotidyltransferase family protein</fullName>
    </submittedName>
</protein>
<keyword evidence="2" id="KW-1185">Reference proteome</keyword>
<dbReference type="EMBL" id="JAEQMG010000040">
    <property type="protein sequence ID" value="MBK6087579.1"/>
    <property type="molecule type" value="Genomic_DNA"/>
</dbReference>
<dbReference type="Gene3D" id="3.30.460.40">
    <property type="match status" value="1"/>
</dbReference>
<dbReference type="RefSeq" id="WP_201426885.1">
    <property type="nucleotide sequence ID" value="NZ_JAEQMG010000040.1"/>
</dbReference>
<evidence type="ECO:0000313" key="2">
    <source>
        <dbReference type="Proteomes" id="UP000633365"/>
    </source>
</evidence>
<dbReference type="AlphaFoldDB" id="A0A934U383"/>
<accession>A0A934U383</accession>
<dbReference type="InterPro" id="IPR039498">
    <property type="entry name" value="NTP_transf_5"/>
</dbReference>
<reference evidence="1" key="1">
    <citation type="submission" date="2021-01" db="EMBL/GenBank/DDBJ databases">
        <title>Genome public.</title>
        <authorList>
            <person name="Liu C."/>
            <person name="Sun Q."/>
        </authorList>
    </citation>
    <scope>NUCLEOTIDE SEQUENCE</scope>
    <source>
        <strain evidence="1">M6</strain>
    </source>
</reference>
<gene>
    <name evidence="1" type="ORF">JKK62_02760</name>
</gene>
<organism evidence="1 2">
    <name type="scientific">Ruminococcus difficilis</name>
    <dbReference type="NCBI Taxonomy" id="2763069"/>
    <lineage>
        <taxon>Bacteria</taxon>
        <taxon>Bacillati</taxon>
        <taxon>Bacillota</taxon>
        <taxon>Clostridia</taxon>
        <taxon>Eubacteriales</taxon>
        <taxon>Oscillospiraceae</taxon>
        <taxon>Ruminococcus</taxon>
    </lineage>
</organism>
<proteinExistence type="predicted"/>
<dbReference type="Proteomes" id="UP000633365">
    <property type="component" value="Unassembled WGS sequence"/>
</dbReference>
<comment type="caution">
    <text evidence="1">The sequence shown here is derived from an EMBL/GenBank/DDBJ whole genome shotgun (WGS) entry which is preliminary data.</text>
</comment>
<name>A0A934U383_9FIRM</name>